<geneLocation type="plasmid" evidence="3">
    <name>prb29</name>
</geneLocation>
<keyword evidence="2" id="KW-0614">Plasmid</keyword>
<proteinExistence type="predicted"/>
<evidence type="ECO:0000256" key="1">
    <source>
        <dbReference type="SAM" id="Phobius"/>
    </source>
</evidence>
<keyword evidence="1" id="KW-0812">Transmembrane</keyword>
<name>A0A2S2C7V0_9NOCA</name>
<keyword evidence="1" id="KW-1133">Transmembrane helix</keyword>
<gene>
    <name evidence="2" type="ORF">CBI38_35995</name>
</gene>
<organism evidence="2 3">
    <name type="scientific">Rhodococcus oxybenzonivorans</name>
    <dbReference type="NCBI Taxonomy" id="1990687"/>
    <lineage>
        <taxon>Bacteria</taxon>
        <taxon>Bacillati</taxon>
        <taxon>Actinomycetota</taxon>
        <taxon>Actinomycetes</taxon>
        <taxon>Mycobacteriales</taxon>
        <taxon>Nocardiaceae</taxon>
        <taxon>Rhodococcus</taxon>
    </lineage>
</organism>
<evidence type="ECO:0008006" key="4">
    <source>
        <dbReference type="Google" id="ProtNLM"/>
    </source>
</evidence>
<keyword evidence="3" id="KW-1185">Reference proteome</keyword>
<dbReference type="KEGG" id="roz:CBI38_35995"/>
<feature type="transmembrane region" description="Helical" evidence="1">
    <location>
        <begin position="12"/>
        <end position="35"/>
    </location>
</feature>
<sequence>MMDLYGGAGWMMIGMAGFWLLVIGVLAWAIVWVFPRQPRVGEDPRQILDRRFASGEIDEATYRASVDVLNVPHRR</sequence>
<dbReference type="OrthoDB" id="3748887at2"/>
<keyword evidence="1" id="KW-0472">Membrane</keyword>
<protein>
    <recommendedName>
        <fullName evidence="4">SHOCT domain-containing protein</fullName>
    </recommendedName>
</protein>
<evidence type="ECO:0000313" key="3">
    <source>
        <dbReference type="Proteomes" id="UP000245711"/>
    </source>
</evidence>
<dbReference type="AlphaFoldDB" id="A0A2S2C7V0"/>
<evidence type="ECO:0000313" key="2">
    <source>
        <dbReference type="EMBL" id="AWK76960.1"/>
    </source>
</evidence>
<dbReference type="Proteomes" id="UP000245711">
    <property type="component" value="Plasmid pRB29"/>
</dbReference>
<reference evidence="2 3" key="1">
    <citation type="submission" date="2017-05" db="EMBL/GenBank/DDBJ databases">
        <title>Isolation of Rhodococcus sp. S2-17 biodegrading of BP-3.</title>
        <authorList>
            <person name="Lee Y."/>
            <person name="Kim K.H."/>
            <person name="Chun B.H."/>
            <person name="Jung H.S."/>
            <person name="Jeon C.O."/>
        </authorList>
    </citation>
    <scope>NUCLEOTIDE SEQUENCE [LARGE SCALE GENOMIC DNA]</scope>
    <source>
        <strain evidence="2 3">S2-17</strain>
        <plasmid evidence="3">prb29</plasmid>
    </source>
</reference>
<dbReference type="EMBL" id="CP021356">
    <property type="protein sequence ID" value="AWK76960.1"/>
    <property type="molecule type" value="Genomic_DNA"/>
</dbReference>
<accession>A0A2S2C7V0</accession>